<evidence type="ECO:0000256" key="1">
    <source>
        <dbReference type="SAM" id="MobiDB-lite"/>
    </source>
</evidence>
<reference evidence="2 3" key="1">
    <citation type="submission" date="2024-01" db="EMBL/GenBank/DDBJ databases">
        <title>The genomes of 5 underutilized Papilionoideae crops provide insights into root nodulation and disease resistanc.</title>
        <authorList>
            <person name="Jiang F."/>
        </authorList>
    </citation>
    <scope>NUCLEOTIDE SEQUENCE [LARGE SCALE GENOMIC DNA]</scope>
    <source>
        <strain evidence="2">LVBAO_FW01</strain>
        <tissue evidence="2">Leaves</tissue>
    </source>
</reference>
<proteinExistence type="predicted"/>
<feature type="region of interest" description="Disordered" evidence="1">
    <location>
        <begin position="55"/>
        <end position="78"/>
    </location>
</feature>
<accession>A0AAN9QS17</accession>
<evidence type="ECO:0000313" key="2">
    <source>
        <dbReference type="EMBL" id="KAK7344676.1"/>
    </source>
</evidence>
<evidence type="ECO:0000313" key="3">
    <source>
        <dbReference type="Proteomes" id="UP001367508"/>
    </source>
</evidence>
<sequence length="127" mass="14457">MAQRLRIVLGSRHNDKAEGSADKLKYMAIDSKGKSIGTLDEIIYMVSLSLSRSSERTSETEDMLGEANTSRSHAQGKNMGLCYQRRRSRQNRPLKTEIWVGFRVHLGQKDVCEQHPFPLSSPQRLRP</sequence>
<name>A0AAN9QS17_CANGL</name>
<organism evidence="2 3">
    <name type="scientific">Canavalia gladiata</name>
    <name type="common">Sword bean</name>
    <name type="synonym">Dolichos gladiatus</name>
    <dbReference type="NCBI Taxonomy" id="3824"/>
    <lineage>
        <taxon>Eukaryota</taxon>
        <taxon>Viridiplantae</taxon>
        <taxon>Streptophyta</taxon>
        <taxon>Embryophyta</taxon>
        <taxon>Tracheophyta</taxon>
        <taxon>Spermatophyta</taxon>
        <taxon>Magnoliopsida</taxon>
        <taxon>eudicotyledons</taxon>
        <taxon>Gunneridae</taxon>
        <taxon>Pentapetalae</taxon>
        <taxon>rosids</taxon>
        <taxon>fabids</taxon>
        <taxon>Fabales</taxon>
        <taxon>Fabaceae</taxon>
        <taxon>Papilionoideae</taxon>
        <taxon>50 kb inversion clade</taxon>
        <taxon>NPAAA clade</taxon>
        <taxon>indigoferoid/millettioid clade</taxon>
        <taxon>Phaseoleae</taxon>
        <taxon>Canavalia</taxon>
    </lineage>
</organism>
<dbReference type="EMBL" id="JAYMYQ010000003">
    <property type="protein sequence ID" value="KAK7344676.1"/>
    <property type="molecule type" value="Genomic_DNA"/>
</dbReference>
<keyword evidence="3" id="KW-1185">Reference proteome</keyword>
<protein>
    <submittedName>
        <fullName evidence="2">Uncharacterized protein</fullName>
    </submittedName>
</protein>
<dbReference type="Proteomes" id="UP001367508">
    <property type="component" value="Unassembled WGS sequence"/>
</dbReference>
<comment type="caution">
    <text evidence="2">The sequence shown here is derived from an EMBL/GenBank/DDBJ whole genome shotgun (WGS) entry which is preliminary data.</text>
</comment>
<gene>
    <name evidence="2" type="ORF">VNO77_14585</name>
</gene>
<dbReference type="AlphaFoldDB" id="A0AAN9QS17"/>